<proteinExistence type="predicted"/>
<evidence type="ECO:0000256" key="1">
    <source>
        <dbReference type="SAM" id="MobiDB-lite"/>
    </source>
</evidence>
<dbReference type="EMBL" id="JARJCN010000001">
    <property type="protein sequence ID" value="KAJ7104413.1"/>
    <property type="molecule type" value="Genomic_DNA"/>
</dbReference>
<accession>A0AAD6XWT2</accession>
<evidence type="ECO:0000313" key="3">
    <source>
        <dbReference type="Proteomes" id="UP001222325"/>
    </source>
</evidence>
<keyword evidence="3" id="KW-1185">Reference proteome</keyword>
<dbReference type="Proteomes" id="UP001222325">
    <property type="component" value="Unassembled WGS sequence"/>
</dbReference>
<reference evidence="2" key="1">
    <citation type="submission" date="2023-03" db="EMBL/GenBank/DDBJ databases">
        <title>Massive genome expansion in bonnet fungi (Mycena s.s.) driven by repeated elements and novel gene families across ecological guilds.</title>
        <authorList>
            <consortium name="Lawrence Berkeley National Laboratory"/>
            <person name="Harder C.B."/>
            <person name="Miyauchi S."/>
            <person name="Viragh M."/>
            <person name="Kuo A."/>
            <person name="Thoen E."/>
            <person name="Andreopoulos B."/>
            <person name="Lu D."/>
            <person name="Skrede I."/>
            <person name="Drula E."/>
            <person name="Henrissat B."/>
            <person name="Morin E."/>
            <person name="Kohler A."/>
            <person name="Barry K."/>
            <person name="LaButti K."/>
            <person name="Morin E."/>
            <person name="Salamov A."/>
            <person name="Lipzen A."/>
            <person name="Mereny Z."/>
            <person name="Hegedus B."/>
            <person name="Baldrian P."/>
            <person name="Stursova M."/>
            <person name="Weitz H."/>
            <person name="Taylor A."/>
            <person name="Grigoriev I.V."/>
            <person name="Nagy L.G."/>
            <person name="Martin F."/>
            <person name="Kauserud H."/>
        </authorList>
    </citation>
    <scope>NUCLEOTIDE SEQUENCE</scope>
    <source>
        <strain evidence="2">CBHHK173m</strain>
    </source>
</reference>
<protein>
    <submittedName>
        <fullName evidence="2">Uncharacterized protein</fullName>
    </submittedName>
</protein>
<sequence>MLAAGGAPGPTCARPRLHHPASCQSPPRARRPNRALHAPRPPRRPPSPLPRGSRPPTRVFRAAPASGRVPRCPRRPVYHCVSVRRWQPGEIRPGRGAPKSRLHALHAGQRQVLPDAQPLASRPRPERAAAAAPTRALYLLGSVAAALGAVRALAAPSSAA</sequence>
<organism evidence="2 3">
    <name type="scientific">Mycena belliarum</name>
    <dbReference type="NCBI Taxonomy" id="1033014"/>
    <lineage>
        <taxon>Eukaryota</taxon>
        <taxon>Fungi</taxon>
        <taxon>Dikarya</taxon>
        <taxon>Basidiomycota</taxon>
        <taxon>Agaricomycotina</taxon>
        <taxon>Agaricomycetes</taxon>
        <taxon>Agaricomycetidae</taxon>
        <taxon>Agaricales</taxon>
        <taxon>Marasmiineae</taxon>
        <taxon>Mycenaceae</taxon>
        <taxon>Mycena</taxon>
    </lineage>
</organism>
<gene>
    <name evidence="2" type="ORF">B0H15DRAFT_809920</name>
</gene>
<feature type="region of interest" description="Disordered" evidence="1">
    <location>
        <begin position="1"/>
        <end position="68"/>
    </location>
</feature>
<evidence type="ECO:0000313" key="2">
    <source>
        <dbReference type="EMBL" id="KAJ7104413.1"/>
    </source>
</evidence>
<name>A0AAD6XWT2_9AGAR</name>
<comment type="caution">
    <text evidence="2">The sequence shown here is derived from an EMBL/GenBank/DDBJ whole genome shotgun (WGS) entry which is preliminary data.</text>
</comment>
<dbReference type="AlphaFoldDB" id="A0AAD6XWT2"/>